<reference evidence="4" key="1">
    <citation type="submission" date="2019-06" db="EMBL/GenBank/DDBJ databases">
        <title>Co-occurence of chitin degradation, pigmentation and bioactivity in marine Pseudoalteromonas.</title>
        <authorList>
            <person name="Sonnenschein E.C."/>
            <person name="Bech P.K."/>
        </authorList>
    </citation>
    <scope>NUCLEOTIDE SEQUENCE [LARGE SCALE GENOMIC DNA]</scope>
    <source>
        <strain evidence="4">S2233</strain>
    </source>
</reference>
<dbReference type="Proteomes" id="UP000305730">
    <property type="component" value="Unassembled WGS sequence"/>
</dbReference>
<gene>
    <name evidence="3" type="ORF">CWB97_16550</name>
</gene>
<dbReference type="SMART" id="SM00495">
    <property type="entry name" value="ChtBD3"/>
    <property type="match status" value="1"/>
</dbReference>
<protein>
    <recommendedName>
        <fullName evidence="2">Chitin-binding type-3 domain-containing protein</fullName>
    </recommendedName>
</protein>
<dbReference type="EMBL" id="PNCK01000065">
    <property type="protein sequence ID" value="TMP40964.1"/>
    <property type="molecule type" value="Genomic_DNA"/>
</dbReference>
<dbReference type="CDD" id="cd12215">
    <property type="entry name" value="ChiC_BD"/>
    <property type="match status" value="1"/>
</dbReference>
<dbReference type="SUPFAM" id="SSF51055">
    <property type="entry name" value="Carbohydrate binding domain"/>
    <property type="match status" value="1"/>
</dbReference>
<keyword evidence="4" id="KW-1185">Reference proteome</keyword>
<keyword evidence="1" id="KW-0378">Hydrolase</keyword>
<feature type="domain" description="Chitin-binding type-3" evidence="2">
    <location>
        <begin position="230"/>
        <end position="276"/>
    </location>
</feature>
<sequence>MTLLQLILIWLLSRSLPRIVILIVALIKVVRMLLLRYETKVRRSLTTLNSPMVLLNNTHLLGKANYTQTNVKWCSYQLVFGGLFSPEKANMMVRATTAQDEIDSNNVVYSRIEAPLSISNSAQLHLLSGKFADETSVTIKNSKGEALKQWSQFNASAEHTLDLDMPVGCYTLEVNDSAKDGLAFPFLNQRKGKGSIAIYDIDDIHQLPADFGRQLRLPFTVGYKLGGCAASPWQSEHAYAQVGERVSFQGIIYQAKHWSYNFQPDEAGPYDAWQALSYCDGSTLTY</sequence>
<organism evidence="3 4">
    <name type="scientific">Pseudoalteromonas citrea</name>
    <dbReference type="NCBI Taxonomy" id="43655"/>
    <lineage>
        <taxon>Bacteria</taxon>
        <taxon>Pseudomonadati</taxon>
        <taxon>Pseudomonadota</taxon>
        <taxon>Gammaproteobacteria</taxon>
        <taxon>Alteromonadales</taxon>
        <taxon>Pseudoalteromonadaceae</taxon>
        <taxon>Pseudoalteromonas</taxon>
    </lineage>
</organism>
<accession>A0ABY2W6Z2</accession>
<name>A0ABY2W6Z2_9GAMM</name>
<evidence type="ECO:0000313" key="3">
    <source>
        <dbReference type="EMBL" id="TMP40964.1"/>
    </source>
</evidence>
<dbReference type="Gene3D" id="2.10.10.20">
    <property type="entry name" value="Carbohydrate-binding module superfamily 5/12"/>
    <property type="match status" value="1"/>
</dbReference>
<evidence type="ECO:0000313" key="4">
    <source>
        <dbReference type="Proteomes" id="UP000305730"/>
    </source>
</evidence>
<comment type="caution">
    <text evidence="3">The sequence shown here is derived from an EMBL/GenBank/DDBJ whole genome shotgun (WGS) entry which is preliminary data.</text>
</comment>
<evidence type="ECO:0000259" key="2">
    <source>
        <dbReference type="SMART" id="SM00495"/>
    </source>
</evidence>
<dbReference type="InterPro" id="IPR036573">
    <property type="entry name" value="CBM_sf_5/12"/>
</dbReference>
<evidence type="ECO:0000256" key="1">
    <source>
        <dbReference type="ARBA" id="ARBA00022801"/>
    </source>
</evidence>
<dbReference type="InterPro" id="IPR003610">
    <property type="entry name" value="CBM5/12"/>
</dbReference>
<proteinExistence type="predicted"/>